<keyword evidence="2" id="KW-1185">Reference proteome</keyword>
<name>C0W1C3_9ACTO</name>
<sequence length="39" mass="4219">MCVFGLSGQIVIREGALAHDYLFPEGELSYAKAPSDVSF</sequence>
<reference evidence="1 2" key="1">
    <citation type="submission" date="2009-01" db="EMBL/GenBank/DDBJ databases">
        <authorList>
            <person name="Qin X."/>
            <person name="Bachman B."/>
            <person name="Battles P."/>
            <person name="Bell A."/>
            <person name="Bess C."/>
            <person name="Bickham C."/>
            <person name="Chaboub L."/>
            <person name="Chen D."/>
            <person name="Coyle M."/>
            <person name="Deiros D.R."/>
            <person name="Dinh H."/>
            <person name="Forbes L."/>
            <person name="Fowler G."/>
            <person name="Francisco L."/>
            <person name="Fu Q."/>
            <person name="Gubbala S."/>
            <person name="Hale W."/>
            <person name="Han Y."/>
            <person name="Hemphill L."/>
            <person name="Highlander S.K."/>
            <person name="Hirani K."/>
            <person name="Hogues M."/>
            <person name="Jackson L."/>
            <person name="Jakkamsetti A."/>
            <person name="Javaid M."/>
            <person name="Jiang H."/>
            <person name="Korchina V."/>
            <person name="Kovar C."/>
            <person name="Lara F."/>
            <person name="Lee S."/>
            <person name="Mata R."/>
            <person name="Mathew T."/>
            <person name="Moen C."/>
            <person name="Morales K."/>
            <person name="Munidasa M."/>
            <person name="Nazareth L."/>
            <person name="Ngo R."/>
            <person name="Nguyen L."/>
            <person name="Okwuonu G."/>
            <person name="Ongeri F."/>
            <person name="Patil S."/>
            <person name="Petrosino J."/>
            <person name="Pham C."/>
            <person name="Pham P."/>
            <person name="Pu L.-L."/>
            <person name="Puazo M."/>
            <person name="Raj R."/>
            <person name="Reid J."/>
            <person name="Rouhana J."/>
            <person name="Saada N."/>
            <person name="Shang Y."/>
            <person name="Simmons D."/>
            <person name="Thornton R."/>
            <person name="Warren J."/>
            <person name="Weissenberger G."/>
            <person name="Zhang J."/>
            <person name="Zhang L."/>
            <person name="Zhou C."/>
            <person name="Zhu D."/>
            <person name="Muzny D."/>
            <person name="Worley K."/>
            <person name="Gibbs R."/>
        </authorList>
    </citation>
    <scope>NUCLEOTIDE SEQUENCE [LARGE SCALE GENOMIC DNA]</scope>
    <source>
        <strain evidence="1 2">DSM 15436</strain>
    </source>
</reference>
<dbReference type="Proteomes" id="UP000010301">
    <property type="component" value="Unassembled WGS sequence"/>
</dbReference>
<dbReference type="HOGENOM" id="CLU_3303259_0_0_11"/>
<evidence type="ECO:0000313" key="2">
    <source>
        <dbReference type="Proteomes" id="UP000010301"/>
    </source>
</evidence>
<evidence type="ECO:0000313" key="1">
    <source>
        <dbReference type="EMBL" id="EEH63612.1"/>
    </source>
</evidence>
<dbReference type="AlphaFoldDB" id="C0W1C3"/>
<accession>C0W1C3</accession>
<comment type="caution">
    <text evidence="1">The sequence shown here is derived from an EMBL/GenBank/DDBJ whole genome shotgun (WGS) entry which is preliminary data.</text>
</comment>
<gene>
    <name evidence="1" type="ORF">HMPREF0044_1213</name>
</gene>
<dbReference type="EMBL" id="ACFG01000032">
    <property type="protein sequence ID" value="EEH63612.1"/>
    <property type="molecule type" value="Genomic_DNA"/>
</dbReference>
<proteinExistence type="predicted"/>
<protein>
    <submittedName>
        <fullName evidence="1">Uncharacterized protein</fullName>
    </submittedName>
</protein>
<organism evidence="1 2">
    <name type="scientific">Gleimia coleocanis DSM 15436</name>
    <dbReference type="NCBI Taxonomy" id="525245"/>
    <lineage>
        <taxon>Bacteria</taxon>
        <taxon>Bacillati</taxon>
        <taxon>Actinomycetota</taxon>
        <taxon>Actinomycetes</taxon>
        <taxon>Actinomycetales</taxon>
        <taxon>Actinomycetaceae</taxon>
        <taxon>Gleimia</taxon>
    </lineage>
</organism>